<dbReference type="EMBL" id="AKHW03006295">
    <property type="protein sequence ID" value="KYO21023.1"/>
    <property type="molecule type" value="Genomic_DNA"/>
</dbReference>
<feature type="compositionally biased region" description="Basic and acidic residues" evidence="1">
    <location>
        <begin position="31"/>
        <end position="43"/>
    </location>
</feature>
<dbReference type="Proteomes" id="UP000050525">
    <property type="component" value="Unassembled WGS sequence"/>
</dbReference>
<evidence type="ECO:0000313" key="3">
    <source>
        <dbReference type="Proteomes" id="UP000050525"/>
    </source>
</evidence>
<name>A0A151M937_ALLMI</name>
<gene>
    <name evidence="2" type="ORF">Y1Q_0001338</name>
</gene>
<sequence>MSLCVNRPRKDFLKLVLHPGLDPSKAEEEEQKVTHQQERHIPQEAEGAWQSPAGGSGGGGGSSGVEATSRELPQVATAVSTAGVESAVQG</sequence>
<reference evidence="2 3" key="1">
    <citation type="journal article" date="2012" name="Genome Biol.">
        <title>Sequencing three crocodilian genomes to illuminate the evolution of archosaurs and amniotes.</title>
        <authorList>
            <person name="St John J.A."/>
            <person name="Braun E.L."/>
            <person name="Isberg S.R."/>
            <person name="Miles L.G."/>
            <person name="Chong A.Y."/>
            <person name="Gongora J."/>
            <person name="Dalzell P."/>
            <person name="Moran C."/>
            <person name="Bed'hom B."/>
            <person name="Abzhanov A."/>
            <person name="Burgess S.C."/>
            <person name="Cooksey A.M."/>
            <person name="Castoe T.A."/>
            <person name="Crawford N.G."/>
            <person name="Densmore L.D."/>
            <person name="Drew J.C."/>
            <person name="Edwards S.V."/>
            <person name="Faircloth B.C."/>
            <person name="Fujita M.K."/>
            <person name="Greenwold M.J."/>
            <person name="Hoffmann F.G."/>
            <person name="Howard J.M."/>
            <person name="Iguchi T."/>
            <person name="Janes D.E."/>
            <person name="Khan S.Y."/>
            <person name="Kohno S."/>
            <person name="de Koning A.J."/>
            <person name="Lance S.L."/>
            <person name="McCarthy F.M."/>
            <person name="McCormack J.E."/>
            <person name="Merchant M.E."/>
            <person name="Peterson D.G."/>
            <person name="Pollock D.D."/>
            <person name="Pourmand N."/>
            <person name="Raney B.J."/>
            <person name="Roessler K.A."/>
            <person name="Sanford J.R."/>
            <person name="Sawyer R.H."/>
            <person name="Schmidt C.J."/>
            <person name="Triplett E.W."/>
            <person name="Tuberville T.D."/>
            <person name="Venegas-Anaya M."/>
            <person name="Howard J.T."/>
            <person name="Jarvis E.D."/>
            <person name="Guillette L.J.Jr."/>
            <person name="Glenn T.C."/>
            <person name="Green R.E."/>
            <person name="Ray D.A."/>
        </authorList>
    </citation>
    <scope>NUCLEOTIDE SEQUENCE [LARGE SCALE GENOMIC DNA]</scope>
    <source>
        <strain evidence="2">KSC_2009_1</strain>
    </source>
</reference>
<accession>A0A151M937</accession>
<evidence type="ECO:0000256" key="1">
    <source>
        <dbReference type="SAM" id="MobiDB-lite"/>
    </source>
</evidence>
<dbReference type="AlphaFoldDB" id="A0A151M937"/>
<proteinExistence type="predicted"/>
<evidence type="ECO:0000313" key="2">
    <source>
        <dbReference type="EMBL" id="KYO21023.1"/>
    </source>
</evidence>
<keyword evidence="3" id="KW-1185">Reference proteome</keyword>
<protein>
    <submittedName>
        <fullName evidence="2">Uncharacterized protein</fullName>
    </submittedName>
</protein>
<feature type="region of interest" description="Disordered" evidence="1">
    <location>
        <begin position="19"/>
        <end position="90"/>
    </location>
</feature>
<comment type="caution">
    <text evidence="2">The sequence shown here is derived from an EMBL/GenBank/DDBJ whole genome shotgun (WGS) entry which is preliminary data.</text>
</comment>
<organism evidence="2 3">
    <name type="scientific">Alligator mississippiensis</name>
    <name type="common">American alligator</name>
    <dbReference type="NCBI Taxonomy" id="8496"/>
    <lineage>
        <taxon>Eukaryota</taxon>
        <taxon>Metazoa</taxon>
        <taxon>Chordata</taxon>
        <taxon>Craniata</taxon>
        <taxon>Vertebrata</taxon>
        <taxon>Euteleostomi</taxon>
        <taxon>Archelosauria</taxon>
        <taxon>Archosauria</taxon>
        <taxon>Crocodylia</taxon>
        <taxon>Alligatoridae</taxon>
        <taxon>Alligatorinae</taxon>
        <taxon>Alligator</taxon>
    </lineage>
</organism>
<feature type="compositionally biased region" description="Gly residues" evidence="1">
    <location>
        <begin position="54"/>
        <end position="63"/>
    </location>
</feature>